<dbReference type="Pfam" id="PF12728">
    <property type="entry name" value="HTH_17"/>
    <property type="match status" value="1"/>
</dbReference>
<dbReference type="NCBIfam" id="TIGR01764">
    <property type="entry name" value="excise"/>
    <property type="match status" value="1"/>
</dbReference>
<evidence type="ECO:0000313" key="3">
    <source>
        <dbReference type="Proteomes" id="UP000253744"/>
    </source>
</evidence>
<dbReference type="GO" id="GO:0003677">
    <property type="term" value="F:DNA binding"/>
    <property type="evidence" value="ECO:0007669"/>
    <property type="project" value="UniProtKB-KW"/>
</dbReference>
<dbReference type="EMBL" id="CP031163">
    <property type="protein sequence ID" value="AXH01108.1"/>
    <property type="molecule type" value="Genomic_DNA"/>
</dbReference>
<sequence>MTQTPPRALLTVMEAARRLHVSDDTLRRQIRAGDLPAVQVGTTPTGRPRYRIPVQAVEERLGHSAELPALERLRLAFAQLSESQQEALIAEAVAWARSETPTPEDPRQAALSREEIAARVTERGRALLKAQD</sequence>
<dbReference type="InterPro" id="IPR010093">
    <property type="entry name" value="SinI_DNA-bd"/>
</dbReference>
<organism evidence="2 3">
    <name type="scientific">Deinococcus wulumuqiensis</name>
    <dbReference type="NCBI Taxonomy" id="980427"/>
    <lineage>
        <taxon>Bacteria</taxon>
        <taxon>Thermotogati</taxon>
        <taxon>Deinococcota</taxon>
        <taxon>Deinococci</taxon>
        <taxon>Deinococcales</taxon>
        <taxon>Deinococcaceae</taxon>
        <taxon>Deinococcus</taxon>
    </lineage>
</organism>
<keyword evidence="2" id="KW-0614">Plasmid</keyword>
<gene>
    <name evidence="2" type="ORF">DVJ83_18685</name>
</gene>
<reference evidence="2 3" key="1">
    <citation type="submission" date="2018-07" db="EMBL/GenBank/DDBJ databases">
        <title>Complete Genome and Methylome Analysis of Deinococcus wulumuqiensis NEB 479.</title>
        <authorList>
            <person name="Fomenkov A."/>
            <person name="Luyten Y."/>
            <person name="Vincze T."/>
            <person name="Anton B.P."/>
            <person name="Clark T."/>
            <person name="Roberts R.J."/>
            <person name="Morgan R.D."/>
        </authorList>
    </citation>
    <scope>NUCLEOTIDE SEQUENCE [LARGE SCALE GENOMIC DNA]</scope>
    <source>
        <strain evidence="2 3">NEB 479</strain>
        <plasmid evidence="3">Plasmid pdrdi</plasmid>
    </source>
</reference>
<protein>
    <submittedName>
        <fullName evidence="2">DNA-binding protein</fullName>
    </submittedName>
</protein>
<keyword evidence="2" id="KW-0238">DNA-binding</keyword>
<proteinExistence type="predicted"/>
<feature type="domain" description="Helix-turn-helix" evidence="1">
    <location>
        <begin position="9"/>
        <end position="60"/>
    </location>
</feature>
<name>A0A345IN35_9DEIO</name>
<evidence type="ECO:0000259" key="1">
    <source>
        <dbReference type="Pfam" id="PF12728"/>
    </source>
</evidence>
<dbReference type="AlphaFoldDB" id="A0A345IN35"/>
<evidence type="ECO:0000313" key="2">
    <source>
        <dbReference type="EMBL" id="AXH01108.1"/>
    </source>
</evidence>
<geneLocation type="plasmid" evidence="3">
    <name>pdrdi</name>
</geneLocation>
<dbReference type="Proteomes" id="UP000253744">
    <property type="component" value="Plasmid pDrdI"/>
</dbReference>
<dbReference type="InterPro" id="IPR041657">
    <property type="entry name" value="HTH_17"/>
</dbReference>
<dbReference type="KEGG" id="dwu:DVJ83_18685"/>
<dbReference type="RefSeq" id="WP_114673743.1">
    <property type="nucleotide sequence ID" value="NZ_CALTYN010000253.1"/>
</dbReference>
<accession>A0A345IN35</accession>